<dbReference type="InterPro" id="IPR032706">
    <property type="entry name" value="Spt6_HHH"/>
</dbReference>
<feature type="domain" description="Transcription elongation factor Spt6 helix-hairpin-helix motif" evidence="1">
    <location>
        <begin position="104"/>
        <end position="187"/>
    </location>
</feature>
<dbReference type="PANTHER" id="PTHR10145:SF6">
    <property type="entry name" value="TRANSCRIPTION ELONGATION FACTOR SPT6"/>
    <property type="match status" value="1"/>
</dbReference>
<protein>
    <submittedName>
        <fullName evidence="2">Emb-5 protein</fullName>
    </submittedName>
</protein>
<dbReference type="AlphaFoldDB" id="A0A812RJM1"/>
<proteinExistence type="predicted"/>
<dbReference type="Proteomes" id="UP000604046">
    <property type="component" value="Unassembled WGS sequence"/>
</dbReference>
<dbReference type="GO" id="GO:0140673">
    <property type="term" value="P:transcription elongation-coupled chromatin remodeling"/>
    <property type="evidence" value="ECO:0007669"/>
    <property type="project" value="InterPro"/>
</dbReference>
<evidence type="ECO:0000259" key="1">
    <source>
        <dbReference type="Pfam" id="PF14635"/>
    </source>
</evidence>
<dbReference type="GO" id="GO:0042393">
    <property type="term" value="F:histone binding"/>
    <property type="evidence" value="ECO:0007669"/>
    <property type="project" value="TreeGrafter"/>
</dbReference>
<dbReference type="GO" id="GO:0031491">
    <property type="term" value="F:nucleosome binding"/>
    <property type="evidence" value="ECO:0007669"/>
    <property type="project" value="TreeGrafter"/>
</dbReference>
<keyword evidence="3" id="KW-1185">Reference proteome</keyword>
<dbReference type="GO" id="GO:0034728">
    <property type="term" value="P:nucleosome organization"/>
    <property type="evidence" value="ECO:0007669"/>
    <property type="project" value="TreeGrafter"/>
</dbReference>
<dbReference type="Gene3D" id="3.30.420.140">
    <property type="entry name" value="YqgF/RNase H-like domain"/>
    <property type="match status" value="1"/>
</dbReference>
<reference evidence="2" key="1">
    <citation type="submission" date="2021-02" db="EMBL/GenBank/DDBJ databases">
        <authorList>
            <person name="Dougan E. K."/>
            <person name="Rhodes N."/>
            <person name="Thang M."/>
            <person name="Chan C."/>
        </authorList>
    </citation>
    <scope>NUCLEOTIDE SEQUENCE</scope>
</reference>
<sequence length="234" mass="26576">MAGVIVLLAVADPDILRLKVNVEDLLNREQRVLAHLKVLPKIKYVNTIMPRVIAYHKRVMESPAYRDYVTPAHRIAISCARFFQDPLAEACQLWHELPDENGLLKVDLHHLQHDVPREQLGRVITQTLQEVFAKCGLYVNKVRRSPHMEGLIQFVPGLGPRKARLFMKALTDSVKSRAAVADIIAKQLGLEDPADNPVIKNMYPFIKIQPDFRDGWFESEKEVCSGSGPSLQRQ</sequence>
<name>A0A812RJM1_9DINO</name>
<dbReference type="EMBL" id="CAJNDS010002340">
    <property type="protein sequence ID" value="CAE7440803.1"/>
    <property type="molecule type" value="Genomic_DNA"/>
</dbReference>
<gene>
    <name evidence="2" type="primary">emb-5</name>
    <name evidence="2" type="ORF">SNAT2548_LOCUS23958</name>
</gene>
<dbReference type="Pfam" id="PF14635">
    <property type="entry name" value="HHH_7"/>
    <property type="match status" value="1"/>
</dbReference>
<dbReference type="GO" id="GO:0008023">
    <property type="term" value="C:transcription elongation factor complex"/>
    <property type="evidence" value="ECO:0007669"/>
    <property type="project" value="TreeGrafter"/>
</dbReference>
<dbReference type="InterPro" id="IPR037027">
    <property type="entry name" value="YqgF/RNaseH-like_dom_sf"/>
</dbReference>
<organism evidence="2 3">
    <name type="scientific">Symbiodinium natans</name>
    <dbReference type="NCBI Taxonomy" id="878477"/>
    <lineage>
        <taxon>Eukaryota</taxon>
        <taxon>Sar</taxon>
        <taxon>Alveolata</taxon>
        <taxon>Dinophyceae</taxon>
        <taxon>Suessiales</taxon>
        <taxon>Symbiodiniaceae</taxon>
        <taxon>Symbiodinium</taxon>
    </lineage>
</organism>
<evidence type="ECO:0000313" key="2">
    <source>
        <dbReference type="EMBL" id="CAE7440803.1"/>
    </source>
</evidence>
<dbReference type="PANTHER" id="PTHR10145">
    <property type="entry name" value="TRANSCRIPTION ELONGATION FACTOR SPT6"/>
    <property type="match status" value="1"/>
</dbReference>
<dbReference type="OrthoDB" id="446440at2759"/>
<evidence type="ECO:0000313" key="3">
    <source>
        <dbReference type="Proteomes" id="UP000604046"/>
    </source>
</evidence>
<dbReference type="Gene3D" id="1.10.150.850">
    <property type="entry name" value="Spt6, helix-hairpin-helix domain"/>
    <property type="match status" value="1"/>
</dbReference>
<accession>A0A812RJM1</accession>
<comment type="caution">
    <text evidence="2">The sequence shown here is derived from an EMBL/GenBank/DDBJ whole genome shotgun (WGS) entry which is preliminary data.</text>
</comment>
<dbReference type="InterPro" id="IPR017072">
    <property type="entry name" value="TF_Spt6"/>
</dbReference>